<dbReference type="OrthoDB" id="7349010at2"/>
<evidence type="ECO:0000259" key="1">
    <source>
        <dbReference type="Pfam" id="PF01814"/>
    </source>
</evidence>
<dbReference type="Proteomes" id="UP000035909">
    <property type="component" value="Unassembled WGS sequence"/>
</dbReference>
<reference evidence="2 3" key="1">
    <citation type="submission" date="2015-05" db="EMBL/GenBank/DDBJ databases">
        <title>Photobacterium galathea sp. nov.</title>
        <authorList>
            <person name="Machado H."/>
            <person name="Gram L."/>
        </authorList>
    </citation>
    <scope>NUCLEOTIDE SEQUENCE [LARGE SCALE GENOMIC DNA]</scope>
    <source>
        <strain evidence="2 3">DSM 22954</strain>
    </source>
</reference>
<dbReference type="CDD" id="cd12108">
    <property type="entry name" value="Hr-like"/>
    <property type="match status" value="1"/>
</dbReference>
<gene>
    <name evidence="2" type="ORF">ABT57_16955</name>
</gene>
<evidence type="ECO:0000313" key="2">
    <source>
        <dbReference type="EMBL" id="KLV07585.1"/>
    </source>
</evidence>
<protein>
    <submittedName>
        <fullName evidence="2">Cation-binding protein</fullName>
    </submittedName>
</protein>
<comment type="caution">
    <text evidence="2">The sequence shown here is derived from an EMBL/GenBank/DDBJ whole genome shotgun (WGS) entry which is preliminary data.</text>
</comment>
<feature type="domain" description="Hemerythrin-like" evidence="1">
    <location>
        <begin position="2"/>
        <end position="136"/>
    </location>
</feature>
<dbReference type="AlphaFoldDB" id="A0A0J1H777"/>
<dbReference type="PANTHER" id="PTHR39966">
    <property type="entry name" value="BLL2471 PROTEIN-RELATED"/>
    <property type="match status" value="1"/>
</dbReference>
<dbReference type="InterPro" id="IPR012312">
    <property type="entry name" value="Hemerythrin-like"/>
</dbReference>
<evidence type="ECO:0000313" key="3">
    <source>
        <dbReference type="Proteomes" id="UP000035909"/>
    </source>
</evidence>
<dbReference type="PANTHER" id="PTHR39966:SF1">
    <property type="entry name" value="HEMERYTHRIN-LIKE DOMAIN-CONTAINING PROTEIN"/>
    <property type="match status" value="1"/>
</dbReference>
<dbReference type="GO" id="GO:0005886">
    <property type="term" value="C:plasma membrane"/>
    <property type="evidence" value="ECO:0007669"/>
    <property type="project" value="TreeGrafter"/>
</dbReference>
<dbReference type="EMBL" id="LDOU01000016">
    <property type="protein sequence ID" value="KLV07585.1"/>
    <property type="molecule type" value="Genomic_DNA"/>
</dbReference>
<dbReference type="PATRIC" id="fig|320778.3.peg.3689"/>
<dbReference type="Pfam" id="PF01814">
    <property type="entry name" value="Hemerythrin"/>
    <property type="match status" value="1"/>
</dbReference>
<organism evidence="2 3">
    <name type="scientific">Photobacterium ganghwense</name>
    <dbReference type="NCBI Taxonomy" id="320778"/>
    <lineage>
        <taxon>Bacteria</taxon>
        <taxon>Pseudomonadati</taxon>
        <taxon>Pseudomonadota</taxon>
        <taxon>Gammaproteobacteria</taxon>
        <taxon>Vibrionales</taxon>
        <taxon>Vibrionaceae</taxon>
        <taxon>Photobacterium</taxon>
    </lineage>
</organism>
<dbReference type="Gene3D" id="1.20.120.520">
    <property type="entry name" value="nmb1532 protein domain like"/>
    <property type="match status" value="1"/>
</dbReference>
<accession>A0A0J1H777</accession>
<dbReference type="RefSeq" id="WP_047886456.1">
    <property type="nucleotide sequence ID" value="NZ_CP071325.1"/>
</dbReference>
<proteinExistence type="predicted"/>
<name>A0A0J1H777_9GAMM</name>
<keyword evidence="3" id="KW-1185">Reference proteome</keyword>
<sequence>MMLDDIHTEHGYIIRLLNILQQKLDAIRQGQTVNYTLIKEIVDYLQSHAEQCHHPKEDILYHYYQSHYADDQGDMASLEREHQELAQLTHEFSDTVEMILMDAVVPLDVFADKLNAFVTRQRAHLEFEEQNVFPRIRANFTKDDWLAVSGQYSQCECDPLFGSQVAERYRALSERLQRLP</sequence>
<dbReference type="STRING" id="320778.ABT57_16955"/>